<dbReference type="GO" id="GO:0006355">
    <property type="term" value="P:regulation of DNA-templated transcription"/>
    <property type="evidence" value="ECO:0007669"/>
    <property type="project" value="InterPro"/>
</dbReference>
<dbReference type="PANTHER" id="PTHR36216">
    <property type="entry name" value="TRANSCRIPTIONAL REGULATOR, TRMB"/>
    <property type="match status" value="1"/>
</dbReference>
<dbReference type="Pfam" id="PF03444">
    <property type="entry name" value="WHD_HrcA"/>
    <property type="match status" value="1"/>
</dbReference>
<dbReference type="Gene3D" id="1.10.10.10">
    <property type="entry name" value="Winged helix-like DNA-binding domain superfamily/Winged helix DNA-binding domain"/>
    <property type="match status" value="2"/>
</dbReference>
<feature type="non-terminal residue" evidence="2">
    <location>
        <position position="205"/>
    </location>
</feature>
<reference evidence="2" key="1">
    <citation type="journal article" date="2014" name="Front. Microbiol.">
        <title>High frequency of phylogenetically diverse reductive dehalogenase-homologous genes in deep subseafloor sedimentary metagenomes.</title>
        <authorList>
            <person name="Kawai M."/>
            <person name="Futagami T."/>
            <person name="Toyoda A."/>
            <person name="Takaki Y."/>
            <person name="Nishi S."/>
            <person name="Hori S."/>
            <person name="Arai W."/>
            <person name="Tsubouchi T."/>
            <person name="Morono Y."/>
            <person name="Uchiyama I."/>
            <person name="Ito T."/>
            <person name="Fujiyama A."/>
            <person name="Inagaki F."/>
            <person name="Takami H."/>
        </authorList>
    </citation>
    <scope>NUCLEOTIDE SEQUENCE</scope>
    <source>
        <strain evidence="2">Expedition CK06-06</strain>
    </source>
</reference>
<evidence type="ECO:0000313" key="2">
    <source>
        <dbReference type="EMBL" id="GAG96078.1"/>
    </source>
</evidence>
<sequence>MLMSTTDNLQSIVCNLIKEYLKKKPFFSIVDIVEYVNNRLRLNPNINRNSIELIIKNLIKKRILIPGTKLMKNNIIEYPIRNEIYNYIRKNPSNINDIMKAINVGANQALWHISCLEKFRFTRSKKINNQRIIFEFDSNSDLDELYFYLKQDVVQDIINLLKKEGNSFKITEIASILKRNYNTVKKYLEILQNMKLIKIEKNKKR</sequence>
<dbReference type="SUPFAM" id="SSF46785">
    <property type="entry name" value="Winged helix' DNA-binding domain"/>
    <property type="match status" value="2"/>
</dbReference>
<organism evidence="2">
    <name type="scientific">marine sediment metagenome</name>
    <dbReference type="NCBI Taxonomy" id="412755"/>
    <lineage>
        <taxon>unclassified sequences</taxon>
        <taxon>metagenomes</taxon>
        <taxon>ecological metagenomes</taxon>
    </lineage>
</organism>
<dbReference type="InterPro" id="IPR005104">
    <property type="entry name" value="WHTH_HrcA_DNA-bd"/>
</dbReference>
<dbReference type="PANTHER" id="PTHR36216:SF1">
    <property type="entry name" value="HTH ARSR-TYPE DOMAIN-CONTAINING PROTEIN"/>
    <property type="match status" value="1"/>
</dbReference>
<comment type="caution">
    <text evidence="2">The sequence shown here is derived from an EMBL/GenBank/DDBJ whole genome shotgun (WGS) entry which is preliminary data.</text>
</comment>
<gene>
    <name evidence="2" type="ORF">S01H4_36909</name>
</gene>
<dbReference type="InterPro" id="IPR036390">
    <property type="entry name" value="WH_DNA-bd_sf"/>
</dbReference>
<dbReference type="GO" id="GO:0003677">
    <property type="term" value="F:DNA binding"/>
    <property type="evidence" value="ECO:0007669"/>
    <property type="project" value="InterPro"/>
</dbReference>
<evidence type="ECO:0000259" key="1">
    <source>
        <dbReference type="Pfam" id="PF03444"/>
    </source>
</evidence>
<dbReference type="InterPro" id="IPR036388">
    <property type="entry name" value="WH-like_DNA-bd_sf"/>
</dbReference>
<dbReference type="EMBL" id="BART01019776">
    <property type="protein sequence ID" value="GAG96078.1"/>
    <property type="molecule type" value="Genomic_DNA"/>
</dbReference>
<feature type="domain" description="Winged helix-turn-helix transcription repressor HrcA DNA-binding" evidence="1">
    <location>
        <begin position="150"/>
        <end position="198"/>
    </location>
</feature>
<proteinExistence type="predicted"/>
<name>X1CIL3_9ZZZZ</name>
<accession>X1CIL3</accession>
<dbReference type="AlphaFoldDB" id="X1CIL3"/>
<protein>
    <recommendedName>
        <fullName evidence="1">Winged helix-turn-helix transcription repressor HrcA DNA-binding domain-containing protein</fullName>
    </recommendedName>
</protein>